<keyword evidence="3 5" id="KW-0378">Hydrolase</keyword>
<reference evidence="7 8" key="1">
    <citation type="submission" date="2024-01" db="EMBL/GenBank/DDBJ databases">
        <title>Multi-omics insights into the function and evolution of sodium benzoate biodegradation pathways in Benzoatithermus flavus gen. nov., sp. nov. from hot spring.</title>
        <authorList>
            <person name="Hu C.-J."/>
            <person name="Li W.-J."/>
        </authorList>
    </citation>
    <scope>NUCLEOTIDE SEQUENCE [LARGE SCALE GENOMIC DNA]</scope>
    <source>
        <strain evidence="7 8">SYSU G07066</strain>
    </source>
</reference>
<evidence type="ECO:0000256" key="2">
    <source>
        <dbReference type="ARBA" id="ARBA00022723"/>
    </source>
</evidence>
<comment type="caution">
    <text evidence="7">The sequence shown here is derived from an EMBL/GenBank/DDBJ whole genome shotgun (WGS) entry which is preliminary data.</text>
</comment>
<evidence type="ECO:0000256" key="3">
    <source>
        <dbReference type="ARBA" id="ARBA00022801"/>
    </source>
</evidence>
<dbReference type="InterPro" id="IPR011059">
    <property type="entry name" value="Metal-dep_hydrolase_composite"/>
</dbReference>
<dbReference type="EMBL" id="JBBLZC010000025">
    <property type="protein sequence ID" value="MEK0085315.1"/>
    <property type="molecule type" value="Genomic_DNA"/>
</dbReference>
<comment type="similarity">
    <text evidence="1 5">Belongs to the metallo-dependent hydrolases superfamily. NagA family.</text>
</comment>
<evidence type="ECO:0000256" key="5">
    <source>
        <dbReference type="PIRNR" id="PIRNR038994"/>
    </source>
</evidence>
<dbReference type="RefSeq" id="WP_418161164.1">
    <property type="nucleotide sequence ID" value="NZ_JBBLZC010000025.1"/>
</dbReference>
<keyword evidence="2" id="KW-0479">Metal-binding</keyword>
<protein>
    <submittedName>
        <fullName evidence="7">Amidohydrolase family protein</fullName>
    </submittedName>
</protein>
<dbReference type="InterPro" id="IPR032466">
    <property type="entry name" value="Metal_Hydrolase"/>
</dbReference>
<evidence type="ECO:0000259" key="6">
    <source>
        <dbReference type="Pfam" id="PF01979"/>
    </source>
</evidence>
<keyword evidence="4 5" id="KW-0119">Carbohydrate metabolism</keyword>
<dbReference type="InterPro" id="IPR003764">
    <property type="entry name" value="GlcNAc_6-P_deAcase"/>
</dbReference>
<gene>
    <name evidence="7" type="ORF">U1T56_19360</name>
</gene>
<name>A0ABU8XVU4_9PROT</name>
<evidence type="ECO:0000313" key="8">
    <source>
        <dbReference type="Proteomes" id="UP001375743"/>
    </source>
</evidence>
<evidence type="ECO:0000256" key="1">
    <source>
        <dbReference type="ARBA" id="ARBA00010716"/>
    </source>
</evidence>
<dbReference type="PANTHER" id="PTHR11113:SF14">
    <property type="entry name" value="N-ACETYLGLUCOSAMINE-6-PHOSPHATE DEACETYLASE"/>
    <property type="match status" value="1"/>
</dbReference>
<dbReference type="PIRSF" id="PIRSF038994">
    <property type="entry name" value="NagA"/>
    <property type="match status" value="1"/>
</dbReference>
<keyword evidence="8" id="KW-1185">Reference proteome</keyword>
<dbReference type="PANTHER" id="PTHR11113">
    <property type="entry name" value="N-ACETYLGLUCOSAMINE-6-PHOSPHATE DEACETYLASE"/>
    <property type="match status" value="1"/>
</dbReference>
<proteinExistence type="inferred from homology"/>
<dbReference type="SUPFAM" id="SSF51556">
    <property type="entry name" value="Metallo-dependent hydrolases"/>
    <property type="match status" value="1"/>
</dbReference>
<dbReference type="Gene3D" id="2.30.40.10">
    <property type="entry name" value="Urease, subunit C, domain 1"/>
    <property type="match status" value="1"/>
</dbReference>
<feature type="domain" description="Amidohydrolase-related" evidence="6">
    <location>
        <begin position="40"/>
        <end position="348"/>
    </location>
</feature>
<evidence type="ECO:0000313" key="7">
    <source>
        <dbReference type="EMBL" id="MEK0085315.1"/>
    </source>
</evidence>
<accession>A0ABU8XVU4</accession>
<dbReference type="Gene3D" id="3.20.20.140">
    <property type="entry name" value="Metal-dependent hydrolases"/>
    <property type="match status" value="1"/>
</dbReference>
<dbReference type="Pfam" id="PF01979">
    <property type="entry name" value="Amidohydro_1"/>
    <property type="match status" value="1"/>
</dbReference>
<organism evidence="7 8">
    <name type="scientific">Benzoatithermus flavus</name>
    <dbReference type="NCBI Taxonomy" id="3108223"/>
    <lineage>
        <taxon>Bacteria</taxon>
        <taxon>Pseudomonadati</taxon>
        <taxon>Pseudomonadota</taxon>
        <taxon>Alphaproteobacteria</taxon>
        <taxon>Geminicoccales</taxon>
        <taxon>Geminicoccaceae</taxon>
        <taxon>Benzoatithermus</taxon>
    </lineage>
</organism>
<dbReference type="InterPro" id="IPR006680">
    <property type="entry name" value="Amidohydro-rel"/>
</dbReference>
<sequence>METTVLSGQILTPAGWIAGTLRASAQILGIEPGAAPVDRFVVPGFVDLHVHGGAGADCMEGADSVRRMARFHARHGTTALLATTVTAAARDLRAAMAGIAAAMAAPAASAARVLGVHLEGPFINPAVLGAQPPFAIPPDPALLEELAAAAPIRVATYAPEIDPDGALLACFRRLGIKAQIGHTACSYAEASTALAAGAAGFTHLFNAMSGLHHRKPGAVGAALAHAEAAELILDFQHVEPGAALVALRAVPGLYCITDAVAAAGMPDGTYRLGRRAITKRGSCVRLEDGNLAGSVLTMDRALRNLLALGLPLAEAARRCSTLAADHLGLADRGRLVPGAAADLVVLDAHGRLEAVLAEGRPVEPATA</sequence>
<evidence type="ECO:0000256" key="4">
    <source>
        <dbReference type="ARBA" id="ARBA00023277"/>
    </source>
</evidence>
<dbReference type="Proteomes" id="UP001375743">
    <property type="component" value="Unassembled WGS sequence"/>
</dbReference>